<name>A0A1Y2CKM4_9BASI</name>
<evidence type="ECO:0000313" key="1">
    <source>
        <dbReference type="EMBL" id="ORY47569.1"/>
    </source>
</evidence>
<dbReference type="EMBL" id="MCGR01000116">
    <property type="protein sequence ID" value="ORY47569.1"/>
    <property type="molecule type" value="Genomic_DNA"/>
</dbReference>
<evidence type="ECO:0000313" key="2">
    <source>
        <dbReference type="Proteomes" id="UP000193467"/>
    </source>
</evidence>
<organism evidence="1 2">
    <name type="scientific">Leucosporidium creatinivorum</name>
    <dbReference type="NCBI Taxonomy" id="106004"/>
    <lineage>
        <taxon>Eukaryota</taxon>
        <taxon>Fungi</taxon>
        <taxon>Dikarya</taxon>
        <taxon>Basidiomycota</taxon>
        <taxon>Pucciniomycotina</taxon>
        <taxon>Microbotryomycetes</taxon>
        <taxon>Leucosporidiales</taxon>
        <taxon>Leucosporidium</taxon>
    </lineage>
</organism>
<accession>A0A1Y2CKM4</accession>
<dbReference type="InParanoid" id="A0A1Y2CKM4"/>
<sequence>MPITEQQAIEWAGSATADERTALRSPRPNGRLTADIALRRDQRKRATLDGPQSMVTDLGHRNAAHDPAFLSTFGHMDGISANNRVVPFLRLMFDPDVSAMMHRYIEEALQWMMRGGTARNNFQPLLWVGLRDWNTSSAWTRGVVLLYARRSCKKRTIATSKCNSIK</sequence>
<keyword evidence="2" id="KW-1185">Reference proteome</keyword>
<gene>
    <name evidence="1" type="ORF">BCR35DRAFT_336152</name>
</gene>
<dbReference type="Proteomes" id="UP000193467">
    <property type="component" value="Unassembled WGS sequence"/>
</dbReference>
<reference evidence="1 2" key="1">
    <citation type="submission" date="2016-07" db="EMBL/GenBank/DDBJ databases">
        <title>Pervasive Adenine N6-methylation of Active Genes in Fungi.</title>
        <authorList>
            <consortium name="DOE Joint Genome Institute"/>
            <person name="Mondo S.J."/>
            <person name="Dannebaum R.O."/>
            <person name="Kuo R.C."/>
            <person name="Labutti K."/>
            <person name="Haridas S."/>
            <person name="Kuo A."/>
            <person name="Salamov A."/>
            <person name="Ahrendt S.R."/>
            <person name="Lipzen A."/>
            <person name="Sullivan W."/>
            <person name="Andreopoulos W.B."/>
            <person name="Clum A."/>
            <person name="Lindquist E."/>
            <person name="Daum C."/>
            <person name="Ramamoorthy G.K."/>
            <person name="Gryganskyi A."/>
            <person name="Culley D."/>
            <person name="Magnuson J.K."/>
            <person name="James T.Y."/>
            <person name="O'Malley M.A."/>
            <person name="Stajich J.E."/>
            <person name="Spatafora J.W."/>
            <person name="Visel A."/>
            <person name="Grigoriev I.V."/>
        </authorList>
    </citation>
    <scope>NUCLEOTIDE SEQUENCE [LARGE SCALE GENOMIC DNA]</scope>
    <source>
        <strain evidence="1 2">62-1032</strain>
    </source>
</reference>
<dbReference type="OrthoDB" id="6287725at2759"/>
<proteinExistence type="predicted"/>
<comment type="caution">
    <text evidence="1">The sequence shown here is derived from an EMBL/GenBank/DDBJ whole genome shotgun (WGS) entry which is preliminary data.</text>
</comment>
<protein>
    <submittedName>
        <fullName evidence="1">Uncharacterized protein</fullName>
    </submittedName>
</protein>
<dbReference type="AlphaFoldDB" id="A0A1Y2CKM4"/>